<dbReference type="Proteomes" id="UP000002376">
    <property type="component" value="Chromosome"/>
</dbReference>
<dbReference type="HOGENOM" id="CLU_2127956_0_0_2"/>
<evidence type="ECO:0000259" key="1">
    <source>
        <dbReference type="Pfam" id="PF11537"/>
    </source>
</evidence>
<keyword evidence="3" id="KW-1185">Reference proteome</keyword>
<dbReference type="InterPro" id="IPR021609">
    <property type="entry name" value="NitrOD5"/>
</dbReference>
<dbReference type="InterPro" id="IPR044908">
    <property type="entry name" value="NitrOD5-like_sf"/>
</dbReference>
<evidence type="ECO:0000313" key="2">
    <source>
        <dbReference type="EMBL" id="ADG91183.1"/>
    </source>
</evidence>
<proteinExistence type="predicted"/>
<reference evidence="3" key="2">
    <citation type="journal article" date="2010" name="Stand. Genomic Sci.">
        <title>Complete genome sequence of Thermosphaera aggregans type strain (M11TLT).</title>
        <authorList>
            <person name="Spring S."/>
            <person name="Rachel R."/>
            <person name="Lapidus A."/>
            <person name="Davenport K."/>
            <person name="Tice H."/>
            <person name="Copeland A."/>
            <person name="Cheng J.-F."/>
            <person name="Lucas S."/>
            <person name="Chen F."/>
            <person name="Nolan M."/>
            <person name="Bruce D."/>
            <person name="Goodwin L."/>
            <person name="Pitluck S."/>
            <person name="Ivanova N."/>
            <person name="Mavromatis K."/>
            <person name="Ovchinnikova G."/>
            <person name="Pati A."/>
            <person name="Chen A."/>
            <person name="Palaniappan K."/>
            <person name="Land M."/>
            <person name="Hauser L."/>
            <person name="Chang Y.-J."/>
            <person name="Jeffries C.C."/>
            <person name="Brettin T."/>
            <person name="Detter J.C."/>
            <person name="Tapia R."/>
            <person name="Han C."/>
            <person name="Heimerl T."/>
            <person name="Weikl F."/>
            <person name="Brambilla E."/>
            <person name="Goker M."/>
            <person name="Bristow J."/>
            <person name="Eisen J.A."/>
            <person name="Markowitz V."/>
            <person name="Hugenholtz P."/>
            <person name="Kyrpides N.C."/>
            <person name="Klenk H.-P."/>
        </authorList>
    </citation>
    <scope>NUCLEOTIDE SEQUENCE [LARGE SCALE GENOMIC DNA]</scope>
    <source>
        <strain evidence="3">DSM 11486 / M11TL</strain>
    </source>
</reference>
<dbReference type="AlphaFoldDB" id="D5U233"/>
<dbReference type="EMBL" id="CP001939">
    <property type="protein sequence ID" value="ADG91183.1"/>
    <property type="molecule type" value="Genomic_DNA"/>
</dbReference>
<dbReference type="KEGG" id="tag:Tagg_0911"/>
<dbReference type="eggNOG" id="arCOG11224">
    <property type="taxonomic scope" value="Archaea"/>
</dbReference>
<reference evidence="2 3" key="1">
    <citation type="journal article" date="2010" name="Stand. Genomic Sci.">
        <title>Complete genome sequence of Thermosphaera aggregans type strain (M11TL).</title>
        <authorList>
            <person name="Spring S."/>
            <person name="Rachel R."/>
            <person name="Lapidus A."/>
            <person name="Davenport K."/>
            <person name="Tice H."/>
            <person name="Copeland A."/>
            <person name="Cheng J.F."/>
            <person name="Lucas S."/>
            <person name="Chen F."/>
            <person name="Nolan M."/>
            <person name="Bruce D."/>
            <person name="Goodwin L."/>
            <person name="Pitluck S."/>
            <person name="Ivanova N."/>
            <person name="Mavromatis K."/>
            <person name="Ovchinnikova G."/>
            <person name="Pati A."/>
            <person name="Chen A."/>
            <person name="Palaniappan K."/>
            <person name="Land M."/>
            <person name="Hauser L."/>
            <person name="Chang Y.J."/>
            <person name="Jeffries C.C."/>
            <person name="Brettin T."/>
            <person name="Detter J.C."/>
            <person name="Tapia R."/>
            <person name="Han C."/>
            <person name="Heimerl T."/>
            <person name="Weikl F."/>
            <person name="Brambilla E."/>
            <person name="Goker M."/>
            <person name="Bristow J."/>
            <person name="Eisen J.A."/>
            <person name="Markowitz V."/>
            <person name="Hugenholtz P."/>
            <person name="Kyrpides N.C."/>
            <person name="Klenk H.P."/>
        </authorList>
    </citation>
    <scope>NUCLEOTIDE SEQUENCE [LARGE SCALE GENOMIC DNA]</scope>
    <source>
        <strain evidence="3">DSM 11486 / M11TL</strain>
    </source>
</reference>
<gene>
    <name evidence="2" type="ordered locus">Tagg_0911</name>
</gene>
<sequence length="113" mass="13092">MREVSGSVKDVLVNNIEAYVRSVAPGLIHTLNIYCRRTAGKDCAELFLEEPWTFRDIISNVYGSSSSAEMIARMFIYPVKLNIFIDEPMEKLIKLFFENPRELYRIIRKALES</sequence>
<name>D5U233_THEAM</name>
<dbReference type="Gene3D" id="1.10.1200.200">
    <property type="entry name" value="Protein of unknown function DUF3227"/>
    <property type="match status" value="1"/>
</dbReference>
<accession>D5U233</accession>
<organism evidence="2 3">
    <name type="scientific">Thermosphaera aggregans (strain DSM 11486 / M11TL)</name>
    <dbReference type="NCBI Taxonomy" id="633148"/>
    <lineage>
        <taxon>Archaea</taxon>
        <taxon>Thermoproteota</taxon>
        <taxon>Thermoprotei</taxon>
        <taxon>Desulfurococcales</taxon>
        <taxon>Desulfurococcaceae</taxon>
        <taxon>Thermosphaera</taxon>
    </lineage>
</organism>
<reference key="3">
    <citation type="submission" date="2010-02" db="EMBL/GenBank/DDBJ databases">
        <title>Complete genome sequence of Thermosphaera aggregans type strain (M11TL).</title>
        <authorList>
            <consortium name="US DOE Joint Genome Institute (JGI-PGF)"/>
            <person name="Spring S."/>
            <person name="Lapidus A."/>
            <person name="Munk C."/>
            <person name="Schroeder M."/>
            <person name="Glavina Del Rio T."/>
            <person name="Tice H."/>
            <person name="Copeland A."/>
            <person name="Cheng J.-F."/>
            <person name="Lucas S."/>
            <person name="Chen F."/>
            <person name="Nolan M."/>
            <person name="Bruce D."/>
            <person name="Goodwin L."/>
            <person name="Pitluck S."/>
            <person name="Ivanova N."/>
            <person name="Mavromatis K."/>
            <person name="Ovchinnikova G."/>
            <person name="Pati A."/>
            <person name="Chen A."/>
            <person name="Palaniappan K."/>
            <person name="Land M."/>
            <person name="Hauser L."/>
            <person name="Chang Y.-J."/>
            <person name="Jeffries C.C."/>
            <person name="Brettin T."/>
            <person name="Detter J.C."/>
            <person name="Tapia R."/>
            <person name="Han C."/>
            <person name="Chain P."/>
            <person name="Heimerl T."/>
            <person name="Weik F."/>
            <person name="Goker M."/>
            <person name="Rachel R."/>
            <person name="Bristow J."/>
            <person name="Eisen J.A."/>
            <person name="Markowitz V."/>
            <person name="Hugenholtz P."/>
            <person name="Kyrpides N.C."/>
            <person name="Klenk H.-P."/>
        </authorList>
    </citation>
    <scope>NUCLEOTIDE SEQUENCE</scope>
    <source>
        <strain>DSM 11486</strain>
    </source>
</reference>
<protein>
    <recommendedName>
        <fullName evidence="1">Nitrosopumilus output domain-containing protein</fullName>
    </recommendedName>
</protein>
<evidence type="ECO:0000313" key="3">
    <source>
        <dbReference type="Proteomes" id="UP000002376"/>
    </source>
</evidence>
<dbReference type="STRING" id="633148.Tagg_0911"/>
<dbReference type="Pfam" id="PF11537">
    <property type="entry name" value="NitrOD5"/>
    <property type="match status" value="1"/>
</dbReference>
<feature type="domain" description="Nitrosopumilus output" evidence="1">
    <location>
        <begin position="8"/>
        <end position="81"/>
    </location>
</feature>